<sequence length="68" mass="7030">MFKNRINAIRSVVAVGALTIAGAASAAVPAEVKTAVSDMKTDTLEIAAAFLIVGILVASYMYMKKGAK</sequence>
<evidence type="ECO:0000256" key="1">
    <source>
        <dbReference type="SAM" id="Phobius"/>
    </source>
</evidence>
<dbReference type="EMBL" id="JABCSC020000002">
    <property type="protein sequence ID" value="NSL54913.1"/>
    <property type="molecule type" value="Genomic_DNA"/>
</dbReference>
<keyword evidence="4" id="KW-1185">Reference proteome</keyword>
<feature type="signal peptide" evidence="2">
    <location>
        <begin position="1"/>
        <end position="26"/>
    </location>
</feature>
<keyword evidence="1" id="KW-0812">Transmembrane</keyword>
<evidence type="ECO:0000313" key="3">
    <source>
        <dbReference type="EMBL" id="NSL54913.1"/>
    </source>
</evidence>
<evidence type="ECO:0000256" key="2">
    <source>
        <dbReference type="SAM" id="SignalP"/>
    </source>
</evidence>
<keyword evidence="2" id="KW-0732">Signal</keyword>
<dbReference type="InterPro" id="IPR008020">
    <property type="entry name" value="G8P"/>
</dbReference>
<gene>
    <name evidence="3" type="ORF">HJ583_007745</name>
</gene>
<dbReference type="Proteomes" id="UP000778523">
    <property type="component" value="Unassembled WGS sequence"/>
</dbReference>
<comment type="caution">
    <text evidence="3">The sequence shown here is derived from an EMBL/GenBank/DDBJ whole genome shotgun (WGS) entry which is preliminary data.</text>
</comment>
<dbReference type="Pfam" id="PF05356">
    <property type="entry name" value="Phage_Coat_B"/>
    <property type="match status" value="1"/>
</dbReference>
<organism evidence="3 4">
    <name type="scientific">Uliginosibacterium aquaticum</name>
    <dbReference type="NCBI Taxonomy" id="2731212"/>
    <lineage>
        <taxon>Bacteria</taxon>
        <taxon>Pseudomonadati</taxon>
        <taxon>Pseudomonadota</taxon>
        <taxon>Betaproteobacteria</taxon>
        <taxon>Rhodocyclales</taxon>
        <taxon>Zoogloeaceae</taxon>
        <taxon>Uliginosibacterium</taxon>
    </lineage>
</organism>
<dbReference type="RefSeq" id="WP_170021409.1">
    <property type="nucleotide sequence ID" value="NZ_JABCSC020000002.1"/>
</dbReference>
<feature type="transmembrane region" description="Helical" evidence="1">
    <location>
        <begin position="46"/>
        <end position="63"/>
    </location>
</feature>
<name>A0ABX2IGC6_9RHOO</name>
<protein>
    <submittedName>
        <fullName evidence="3">Uncharacterized protein</fullName>
    </submittedName>
</protein>
<evidence type="ECO:0000313" key="4">
    <source>
        <dbReference type="Proteomes" id="UP000778523"/>
    </source>
</evidence>
<feature type="chain" id="PRO_5045264497" evidence="2">
    <location>
        <begin position="27"/>
        <end position="68"/>
    </location>
</feature>
<proteinExistence type="predicted"/>
<accession>A0ABX2IGC6</accession>
<keyword evidence="1" id="KW-1133">Transmembrane helix</keyword>
<reference evidence="3 4" key="1">
    <citation type="submission" date="2020-06" db="EMBL/GenBank/DDBJ databases">
        <title>Draft genome of Uliginosibacterium sp. IMCC34675.</title>
        <authorList>
            <person name="Song J."/>
        </authorList>
    </citation>
    <scope>NUCLEOTIDE SEQUENCE [LARGE SCALE GENOMIC DNA]</scope>
    <source>
        <strain evidence="3 4">IMCC34675</strain>
    </source>
</reference>
<keyword evidence="1" id="KW-0472">Membrane</keyword>